<feature type="region of interest" description="Disordered" evidence="1">
    <location>
        <begin position="166"/>
        <end position="190"/>
    </location>
</feature>
<dbReference type="InterPro" id="IPR036249">
    <property type="entry name" value="Thioredoxin-like_sf"/>
</dbReference>
<sequence>MVKRLGLLVLLAAGLSACNADFGSVGGGGVFLEGKQAPSVKTKTLADVGGDMSKITSYRYPDPRMYQISFDDALKKHKPIVLEFATPGHCTQCDQQLQMLKAMMDKYPQVQFLHMDQYYNPEAYDAFQVRGEPWTFVIDATGVVKEVYPGRMLYQEIDPVLADVTSVKKSKPKAEPKQKQGSDGGVKQNG</sequence>
<dbReference type="InParanoid" id="Q0EYQ0"/>
<dbReference type="Gene3D" id="3.40.30.10">
    <property type="entry name" value="Glutaredoxin"/>
    <property type="match status" value="1"/>
</dbReference>
<dbReference type="AlphaFoldDB" id="Q0EYQ0"/>
<keyword evidence="2" id="KW-0732">Signal</keyword>
<evidence type="ECO:0000313" key="5">
    <source>
        <dbReference type="Proteomes" id="UP000005297"/>
    </source>
</evidence>
<dbReference type="CDD" id="cd02947">
    <property type="entry name" value="TRX_family"/>
    <property type="match status" value="1"/>
</dbReference>
<feature type="signal peptide" evidence="2">
    <location>
        <begin position="1"/>
        <end position="20"/>
    </location>
</feature>
<dbReference type="EMBL" id="AATS01000009">
    <property type="protein sequence ID" value="EAU54317.1"/>
    <property type="molecule type" value="Genomic_DNA"/>
</dbReference>
<dbReference type="OrthoDB" id="9806111at2"/>
<dbReference type="InterPro" id="IPR013766">
    <property type="entry name" value="Thioredoxin_domain"/>
</dbReference>
<dbReference type="Pfam" id="PF00085">
    <property type="entry name" value="Thioredoxin"/>
    <property type="match status" value="1"/>
</dbReference>
<feature type="chain" id="PRO_5004171389" description="Thioredoxin domain-containing protein" evidence="2">
    <location>
        <begin position="21"/>
        <end position="190"/>
    </location>
</feature>
<organism evidence="4 5">
    <name type="scientific">Mariprofundus ferrooxydans PV-1</name>
    <dbReference type="NCBI Taxonomy" id="314345"/>
    <lineage>
        <taxon>Bacteria</taxon>
        <taxon>Pseudomonadati</taxon>
        <taxon>Pseudomonadota</taxon>
        <taxon>Candidatius Mariprofundia</taxon>
        <taxon>Mariprofundales</taxon>
        <taxon>Mariprofundaceae</taxon>
        <taxon>Mariprofundus</taxon>
    </lineage>
</organism>
<accession>Q0EYQ0</accession>
<dbReference type="HOGENOM" id="CLU_1426454_0_0_0"/>
<dbReference type="STRING" id="314344.AL013_08165"/>
<evidence type="ECO:0000313" key="4">
    <source>
        <dbReference type="EMBL" id="EAU54317.1"/>
    </source>
</evidence>
<evidence type="ECO:0000256" key="1">
    <source>
        <dbReference type="SAM" id="MobiDB-lite"/>
    </source>
</evidence>
<dbReference type="Proteomes" id="UP000005297">
    <property type="component" value="Unassembled WGS sequence"/>
</dbReference>
<feature type="domain" description="Thioredoxin" evidence="3">
    <location>
        <begin position="31"/>
        <end position="166"/>
    </location>
</feature>
<dbReference type="PROSITE" id="PS51257">
    <property type="entry name" value="PROKAR_LIPOPROTEIN"/>
    <property type="match status" value="1"/>
</dbReference>
<dbReference type="SUPFAM" id="SSF52833">
    <property type="entry name" value="Thioredoxin-like"/>
    <property type="match status" value="1"/>
</dbReference>
<gene>
    <name evidence="4" type="ORF">SPV1_00020</name>
</gene>
<evidence type="ECO:0000256" key="2">
    <source>
        <dbReference type="SAM" id="SignalP"/>
    </source>
</evidence>
<evidence type="ECO:0000259" key="3">
    <source>
        <dbReference type="PROSITE" id="PS51352"/>
    </source>
</evidence>
<comment type="caution">
    <text evidence="4">The sequence shown here is derived from an EMBL/GenBank/DDBJ whole genome shotgun (WGS) entry which is preliminary data.</text>
</comment>
<reference evidence="4 5" key="1">
    <citation type="submission" date="2006-09" db="EMBL/GenBank/DDBJ databases">
        <authorList>
            <person name="Emerson D."/>
            <person name="Ferriera S."/>
            <person name="Johnson J."/>
            <person name="Kravitz S."/>
            <person name="Halpern A."/>
            <person name="Remington K."/>
            <person name="Beeson K."/>
            <person name="Tran B."/>
            <person name="Rogers Y.-H."/>
            <person name="Friedman R."/>
            <person name="Venter J.C."/>
        </authorList>
    </citation>
    <scope>NUCLEOTIDE SEQUENCE [LARGE SCALE GENOMIC DNA]</scope>
    <source>
        <strain evidence="4 5">PV-1</strain>
    </source>
</reference>
<keyword evidence="5" id="KW-1185">Reference proteome</keyword>
<name>Q0EYQ0_9PROT</name>
<dbReference type="RefSeq" id="WP_009851772.1">
    <property type="nucleotide sequence ID" value="NZ_DS022296.1"/>
</dbReference>
<dbReference type="eggNOG" id="COG0526">
    <property type="taxonomic scope" value="Bacteria"/>
</dbReference>
<protein>
    <recommendedName>
        <fullName evidence="3">Thioredoxin domain-containing protein</fullName>
    </recommendedName>
</protein>
<proteinExistence type="predicted"/>
<dbReference type="PROSITE" id="PS51352">
    <property type="entry name" value="THIOREDOXIN_2"/>
    <property type="match status" value="1"/>
</dbReference>